<name>A0A0Q9WQ15_DROWI</name>
<reference evidence="2 3" key="1">
    <citation type="journal article" date="2007" name="Nature">
        <title>Evolution of genes and genomes on the Drosophila phylogeny.</title>
        <authorList>
            <consortium name="Drosophila 12 Genomes Consortium"/>
            <person name="Clark A.G."/>
            <person name="Eisen M.B."/>
            <person name="Smith D.R."/>
            <person name="Bergman C.M."/>
            <person name="Oliver B."/>
            <person name="Markow T.A."/>
            <person name="Kaufman T.C."/>
            <person name="Kellis M."/>
            <person name="Gelbart W."/>
            <person name="Iyer V.N."/>
            <person name="Pollard D.A."/>
            <person name="Sackton T.B."/>
            <person name="Larracuente A.M."/>
            <person name="Singh N.D."/>
            <person name="Abad J.P."/>
            <person name="Abt D.N."/>
            <person name="Adryan B."/>
            <person name="Aguade M."/>
            <person name="Akashi H."/>
            <person name="Anderson W.W."/>
            <person name="Aquadro C.F."/>
            <person name="Ardell D.H."/>
            <person name="Arguello R."/>
            <person name="Artieri C.G."/>
            <person name="Barbash D.A."/>
            <person name="Barker D."/>
            <person name="Barsanti P."/>
            <person name="Batterham P."/>
            <person name="Batzoglou S."/>
            <person name="Begun D."/>
            <person name="Bhutkar A."/>
            <person name="Blanco E."/>
            <person name="Bosak S.A."/>
            <person name="Bradley R.K."/>
            <person name="Brand A.D."/>
            <person name="Brent M.R."/>
            <person name="Brooks A.N."/>
            <person name="Brown R.H."/>
            <person name="Butlin R.K."/>
            <person name="Caggese C."/>
            <person name="Calvi B.R."/>
            <person name="Bernardo de Carvalho A."/>
            <person name="Caspi A."/>
            <person name="Castrezana S."/>
            <person name="Celniker S.E."/>
            <person name="Chang J.L."/>
            <person name="Chapple C."/>
            <person name="Chatterji S."/>
            <person name="Chinwalla A."/>
            <person name="Civetta A."/>
            <person name="Clifton S.W."/>
            <person name="Comeron J.M."/>
            <person name="Costello J.C."/>
            <person name="Coyne J.A."/>
            <person name="Daub J."/>
            <person name="David R.G."/>
            <person name="Delcher A.L."/>
            <person name="Delehaunty K."/>
            <person name="Do C.B."/>
            <person name="Ebling H."/>
            <person name="Edwards K."/>
            <person name="Eickbush T."/>
            <person name="Evans J.D."/>
            <person name="Filipski A."/>
            <person name="Findeiss S."/>
            <person name="Freyhult E."/>
            <person name="Fulton L."/>
            <person name="Fulton R."/>
            <person name="Garcia A.C."/>
            <person name="Gardiner A."/>
            <person name="Garfield D.A."/>
            <person name="Garvin B.E."/>
            <person name="Gibson G."/>
            <person name="Gilbert D."/>
            <person name="Gnerre S."/>
            <person name="Godfrey J."/>
            <person name="Good R."/>
            <person name="Gotea V."/>
            <person name="Gravely B."/>
            <person name="Greenberg A.J."/>
            <person name="Griffiths-Jones S."/>
            <person name="Gross S."/>
            <person name="Guigo R."/>
            <person name="Gustafson E.A."/>
            <person name="Haerty W."/>
            <person name="Hahn M.W."/>
            <person name="Halligan D.L."/>
            <person name="Halpern A.L."/>
            <person name="Halter G.M."/>
            <person name="Han M.V."/>
            <person name="Heger A."/>
            <person name="Hillier L."/>
            <person name="Hinrichs A.S."/>
            <person name="Holmes I."/>
            <person name="Hoskins R.A."/>
            <person name="Hubisz M.J."/>
            <person name="Hultmark D."/>
            <person name="Huntley M.A."/>
            <person name="Jaffe D.B."/>
            <person name="Jagadeeshan S."/>
            <person name="Jeck W.R."/>
            <person name="Johnson J."/>
            <person name="Jones C.D."/>
            <person name="Jordan W.C."/>
            <person name="Karpen G.H."/>
            <person name="Kataoka E."/>
            <person name="Keightley P.D."/>
            <person name="Kheradpour P."/>
            <person name="Kirkness E.F."/>
            <person name="Koerich L.B."/>
            <person name="Kristiansen K."/>
            <person name="Kudrna D."/>
            <person name="Kulathinal R.J."/>
            <person name="Kumar S."/>
            <person name="Kwok R."/>
            <person name="Lander E."/>
            <person name="Langley C.H."/>
            <person name="Lapoint R."/>
            <person name="Lazzaro B.P."/>
            <person name="Lee S.J."/>
            <person name="Levesque L."/>
            <person name="Li R."/>
            <person name="Lin C.F."/>
            <person name="Lin M.F."/>
            <person name="Lindblad-Toh K."/>
            <person name="Llopart A."/>
            <person name="Long M."/>
            <person name="Low L."/>
            <person name="Lozovsky E."/>
            <person name="Lu J."/>
            <person name="Luo M."/>
            <person name="Machado C.A."/>
            <person name="Makalowski W."/>
            <person name="Marzo M."/>
            <person name="Matsuda M."/>
            <person name="Matzkin L."/>
            <person name="McAllister B."/>
            <person name="McBride C.S."/>
            <person name="McKernan B."/>
            <person name="McKernan K."/>
            <person name="Mendez-Lago M."/>
            <person name="Minx P."/>
            <person name="Mollenhauer M.U."/>
            <person name="Montooth K."/>
            <person name="Mount S.M."/>
            <person name="Mu X."/>
            <person name="Myers E."/>
            <person name="Negre B."/>
            <person name="Newfeld S."/>
            <person name="Nielsen R."/>
            <person name="Noor M.A."/>
            <person name="O'Grady P."/>
            <person name="Pachter L."/>
            <person name="Papaceit M."/>
            <person name="Parisi M.J."/>
            <person name="Parisi M."/>
            <person name="Parts L."/>
            <person name="Pedersen J.S."/>
            <person name="Pesole G."/>
            <person name="Phillippy A.M."/>
            <person name="Ponting C.P."/>
            <person name="Pop M."/>
            <person name="Porcelli D."/>
            <person name="Powell J.R."/>
            <person name="Prohaska S."/>
            <person name="Pruitt K."/>
            <person name="Puig M."/>
            <person name="Quesneville H."/>
            <person name="Ram K.R."/>
            <person name="Rand D."/>
            <person name="Rasmussen M.D."/>
            <person name="Reed L.K."/>
            <person name="Reenan R."/>
            <person name="Reily A."/>
            <person name="Remington K.A."/>
            <person name="Rieger T.T."/>
            <person name="Ritchie M.G."/>
            <person name="Robin C."/>
            <person name="Rogers Y.H."/>
            <person name="Rohde C."/>
            <person name="Rozas J."/>
            <person name="Rubenfield M.J."/>
            <person name="Ruiz A."/>
            <person name="Russo S."/>
            <person name="Salzberg S.L."/>
            <person name="Sanchez-Gracia A."/>
            <person name="Saranga D.J."/>
            <person name="Sato H."/>
            <person name="Schaeffer S.W."/>
            <person name="Schatz M.C."/>
            <person name="Schlenke T."/>
            <person name="Schwartz R."/>
            <person name="Segarra C."/>
            <person name="Singh R.S."/>
            <person name="Sirot L."/>
            <person name="Sirota M."/>
            <person name="Sisneros N.B."/>
            <person name="Smith C.D."/>
            <person name="Smith T.F."/>
            <person name="Spieth J."/>
            <person name="Stage D.E."/>
            <person name="Stark A."/>
            <person name="Stephan W."/>
            <person name="Strausberg R.L."/>
            <person name="Strempel S."/>
            <person name="Sturgill D."/>
            <person name="Sutton G."/>
            <person name="Sutton G.G."/>
            <person name="Tao W."/>
            <person name="Teichmann S."/>
            <person name="Tobari Y.N."/>
            <person name="Tomimura Y."/>
            <person name="Tsolas J.M."/>
            <person name="Valente V.L."/>
            <person name="Venter E."/>
            <person name="Venter J.C."/>
            <person name="Vicario S."/>
            <person name="Vieira F.G."/>
            <person name="Vilella A.J."/>
            <person name="Villasante A."/>
            <person name="Walenz B."/>
            <person name="Wang J."/>
            <person name="Wasserman M."/>
            <person name="Watts T."/>
            <person name="Wilson D."/>
            <person name="Wilson R.K."/>
            <person name="Wing R.A."/>
            <person name="Wolfner M.F."/>
            <person name="Wong A."/>
            <person name="Wong G.K."/>
            <person name="Wu C.I."/>
            <person name="Wu G."/>
            <person name="Yamamoto D."/>
            <person name="Yang H.P."/>
            <person name="Yang S.P."/>
            <person name="Yorke J.A."/>
            <person name="Yoshida K."/>
            <person name="Zdobnov E."/>
            <person name="Zhang P."/>
            <person name="Zhang Y."/>
            <person name="Zimin A.V."/>
            <person name="Baldwin J."/>
            <person name="Abdouelleil A."/>
            <person name="Abdulkadir J."/>
            <person name="Abebe A."/>
            <person name="Abera B."/>
            <person name="Abreu J."/>
            <person name="Acer S.C."/>
            <person name="Aftuck L."/>
            <person name="Alexander A."/>
            <person name="An P."/>
            <person name="Anderson E."/>
            <person name="Anderson S."/>
            <person name="Arachi H."/>
            <person name="Azer M."/>
            <person name="Bachantsang P."/>
            <person name="Barry A."/>
            <person name="Bayul T."/>
            <person name="Berlin A."/>
            <person name="Bessette D."/>
            <person name="Bloom T."/>
            <person name="Blye J."/>
            <person name="Boguslavskiy L."/>
            <person name="Bonnet C."/>
            <person name="Boukhgalter B."/>
            <person name="Bourzgui I."/>
            <person name="Brown A."/>
            <person name="Cahill P."/>
            <person name="Channer S."/>
            <person name="Cheshatsang Y."/>
            <person name="Chuda L."/>
            <person name="Citroen M."/>
            <person name="Collymore A."/>
            <person name="Cooke P."/>
            <person name="Costello M."/>
            <person name="D'Aco K."/>
            <person name="Daza R."/>
            <person name="De Haan G."/>
            <person name="DeGray S."/>
            <person name="DeMaso C."/>
            <person name="Dhargay N."/>
            <person name="Dooley K."/>
            <person name="Dooley E."/>
            <person name="Doricent M."/>
            <person name="Dorje P."/>
            <person name="Dorjee K."/>
            <person name="Dupes A."/>
            <person name="Elong R."/>
            <person name="Falk J."/>
            <person name="Farina A."/>
            <person name="Faro S."/>
            <person name="Ferguson D."/>
            <person name="Fisher S."/>
            <person name="Foley C.D."/>
            <person name="Franke A."/>
            <person name="Friedrich D."/>
            <person name="Gadbois L."/>
            <person name="Gearin G."/>
            <person name="Gearin C.R."/>
            <person name="Giannoukos G."/>
            <person name="Goode T."/>
            <person name="Graham J."/>
            <person name="Grandbois E."/>
            <person name="Grewal S."/>
            <person name="Gyaltsen K."/>
            <person name="Hafez N."/>
            <person name="Hagos B."/>
            <person name="Hall J."/>
            <person name="Henson C."/>
            <person name="Hollinger A."/>
            <person name="Honan T."/>
            <person name="Huard M.D."/>
            <person name="Hughes L."/>
            <person name="Hurhula B."/>
            <person name="Husby M.E."/>
            <person name="Kamat A."/>
            <person name="Kanga B."/>
            <person name="Kashin S."/>
            <person name="Khazanovich D."/>
            <person name="Kisner P."/>
            <person name="Lance K."/>
            <person name="Lara M."/>
            <person name="Lee W."/>
            <person name="Lennon N."/>
            <person name="Letendre F."/>
            <person name="LeVine R."/>
            <person name="Lipovsky A."/>
            <person name="Liu X."/>
            <person name="Liu J."/>
            <person name="Liu S."/>
            <person name="Lokyitsang T."/>
            <person name="Lokyitsang Y."/>
            <person name="Lubonja R."/>
            <person name="Lui A."/>
            <person name="MacDonald P."/>
            <person name="Magnisalis V."/>
            <person name="Maru K."/>
            <person name="Matthews C."/>
            <person name="McCusker W."/>
            <person name="McDonough S."/>
            <person name="Mehta T."/>
            <person name="Meldrim J."/>
            <person name="Meneus L."/>
            <person name="Mihai O."/>
            <person name="Mihalev A."/>
            <person name="Mihova T."/>
            <person name="Mittelman R."/>
            <person name="Mlenga V."/>
            <person name="Montmayeur A."/>
            <person name="Mulrain L."/>
            <person name="Navidi A."/>
            <person name="Naylor J."/>
            <person name="Negash T."/>
            <person name="Nguyen T."/>
            <person name="Nguyen N."/>
            <person name="Nicol R."/>
            <person name="Norbu C."/>
            <person name="Norbu N."/>
            <person name="Novod N."/>
            <person name="O'Neill B."/>
            <person name="Osman S."/>
            <person name="Markiewicz E."/>
            <person name="Oyono O.L."/>
            <person name="Patti C."/>
            <person name="Phunkhang P."/>
            <person name="Pierre F."/>
            <person name="Priest M."/>
            <person name="Raghuraman S."/>
            <person name="Rege F."/>
            <person name="Reyes R."/>
            <person name="Rise C."/>
            <person name="Rogov P."/>
            <person name="Ross K."/>
            <person name="Ryan E."/>
            <person name="Settipalli S."/>
            <person name="Shea T."/>
            <person name="Sherpa N."/>
            <person name="Shi L."/>
            <person name="Shih D."/>
            <person name="Sparrow T."/>
            <person name="Spaulding J."/>
            <person name="Stalker J."/>
            <person name="Stange-Thomann N."/>
            <person name="Stavropoulos S."/>
            <person name="Stone C."/>
            <person name="Strader C."/>
            <person name="Tesfaye S."/>
            <person name="Thomson T."/>
            <person name="Thoulutsang Y."/>
            <person name="Thoulutsang D."/>
            <person name="Topham K."/>
            <person name="Topping I."/>
            <person name="Tsamla T."/>
            <person name="Vassiliev H."/>
            <person name="Vo A."/>
            <person name="Wangchuk T."/>
            <person name="Wangdi T."/>
            <person name="Weiand M."/>
            <person name="Wilkinson J."/>
            <person name="Wilson A."/>
            <person name="Yadav S."/>
            <person name="Young G."/>
            <person name="Yu Q."/>
            <person name="Zembek L."/>
            <person name="Zhong D."/>
            <person name="Zimmer A."/>
            <person name="Zwirko Z."/>
            <person name="Jaffe D.B."/>
            <person name="Alvarez P."/>
            <person name="Brockman W."/>
            <person name="Butler J."/>
            <person name="Chin C."/>
            <person name="Gnerre S."/>
            <person name="Grabherr M."/>
            <person name="Kleber M."/>
            <person name="Mauceli E."/>
            <person name="MacCallum I."/>
        </authorList>
    </citation>
    <scope>NUCLEOTIDE SEQUENCE [LARGE SCALE GENOMIC DNA]</scope>
    <source>
        <strain evidence="3">Tucson 14030-0811.24</strain>
    </source>
</reference>
<evidence type="ECO:0000313" key="2">
    <source>
        <dbReference type="EMBL" id="KRF98250.1"/>
    </source>
</evidence>
<feature type="region of interest" description="Disordered" evidence="1">
    <location>
        <begin position="103"/>
        <end position="158"/>
    </location>
</feature>
<dbReference type="InParanoid" id="A0A0Q9WQ15"/>
<protein>
    <submittedName>
        <fullName evidence="2">Uncharacterized protein</fullName>
    </submittedName>
</protein>
<evidence type="ECO:0000256" key="1">
    <source>
        <dbReference type="SAM" id="MobiDB-lite"/>
    </source>
</evidence>
<keyword evidence="3" id="KW-1185">Reference proteome</keyword>
<dbReference type="EMBL" id="CH963852">
    <property type="protein sequence ID" value="KRF98250.1"/>
    <property type="molecule type" value="Genomic_DNA"/>
</dbReference>
<dbReference type="SUPFAM" id="SSF48371">
    <property type="entry name" value="ARM repeat"/>
    <property type="match status" value="1"/>
</dbReference>
<dbReference type="Proteomes" id="UP000007798">
    <property type="component" value="Unassembled WGS sequence"/>
</dbReference>
<dbReference type="AlphaFoldDB" id="A0A0Q9WQ15"/>
<gene>
    <name evidence="2" type="primary">Dwil\GK27175</name>
    <name evidence="2" type="ORF">Dwil_GK27175</name>
</gene>
<dbReference type="STRING" id="7260.A0A0Q9WQ15"/>
<sequence>MFMKNTSKLVQCLVEIIHPRTYEEAIEDIAEDIRKPIVHDPIASGLRLIKGNREFSVLHMDNCEKLYQSLAQFNVRPTAETLDKVVPVNDEQLGNIAEALSQLNADLEDDYEDEEDENDDGDEYEDDDEDDEDENDKDDEETQTAENIREFNIMNMAM</sequence>
<evidence type="ECO:0000313" key="3">
    <source>
        <dbReference type="Proteomes" id="UP000007798"/>
    </source>
</evidence>
<proteinExistence type="predicted"/>
<feature type="compositionally biased region" description="Acidic residues" evidence="1">
    <location>
        <begin position="106"/>
        <end position="143"/>
    </location>
</feature>
<dbReference type="OrthoDB" id="7865358at2759"/>
<accession>A0A0Q9WQ15</accession>
<dbReference type="eggNOG" id="ENOG502QU73">
    <property type="taxonomic scope" value="Eukaryota"/>
</dbReference>
<dbReference type="InterPro" id="IPR016024">
    <property type="entry name" value="ARM-type_fold"/>
</dbReference>
<organism evidence="2 3">
    <name type="scientific">Drosophila willistoni</name>
    <name type="common">Fruit fly</name>
    <dbReference type="NCBI Taxonomy" id="7260"/>
    <lineage>
        <taxon>Eukaryota</taxon>
        <taxon>Metazoa</taxon>
        <taxon>Ecdysozoa</taxon>
        <taxon>Arthropoda</taxon>
        <taxon>Hexapoda</taxon>
        <taxon>Insecta</taxon>
        <taxon>Pterygota</taxon>
        <taxon>Neoptera</taxon>
        <taxon>Endopterygota</taxon>
        <taxon>Diptera</taxon>
        <taxon>Brachycera</taxon>
        <taxon>Muscomorpha</taxon>
        <taxon>Ephydroidea</taxon>
        <taxon>Drosophilidae</taxon>
        <taxon>Drosophila</taxon>
        <taxon>Sophophora</taxon>
    </lineage>
</organism>